<dbReference type="OrthoDB" id="1092930at2"/>
<accession>A0A1I0R7Y0</accession>
<evidence type="ECO:0000256" key="1">
    <source>
        <dbReference type="SAM" id="SignalP"/>
    </source>
</evidence>
<name>A0A1I0R7Y0_9BACT</name>
<dbReference type="AlphaFoldDB" id="A0A1I0R7Y0"/>
<protein>
    <recommendedName>
        <fullName evidence="4">DUF4270 domain-containing protein</fullName>
    </recommendedName>
</protein>
<keyword evidence="3" id="KW-1185">Reference proteome</keyword>
<reference evidence="3" key="1">
    <citation type="submission" date="2016-10" db="EMBL/GenBank/DDBJ databases">
        <authorList>
            <person name="Varghese N."/>
            <person name="Submissions S."/>
        </authorList>
    </citation>
    <scope>NUCLEOTIDE SEQUENCE [LARGE SCALE GENOMIC DNA]</scope>
    <source>
        <strain evidence="3">CGMCC 1.12402</strain>
    </source>
</reference>
<dbReference type="RefSeq" id="WP_090259770.1">
    <property type="nucleotide sequence ID" value="NZ_FOIR01000003.1"/>
</dbReference>
<keyword evidence="1" id="KW-0732">Signal</keyword>
<gene>
    <name evidence="2" type="ORF">SAMN05216290_3225</name>
</gene>
<dbReference type="InterPro" id="IPR025366">
    <property type="entry name" value="DUF4270"/>
</dbReference>
<evidence type="ECO:0000313" key="2">
    <source>
        <dbReference type="EMBL" id="SEW36838.1"/>
    </source>
</evidence>
<sequence length="449" mass="49765">MKLFLKACALLAVLCIYACEQPIGIAPDGALDDVFDVNVLDTFSIKTYTEIEDSIVTSSPARFLIGAASFDQTGTVYAQSFLNLRPASLLELDEDMKFDSLYLYLYFNEALTLEEEARDYTVHLIKPVNTEELEVEYYNFDSMPFIEEPVGTFTYSPTMEKGDSIPVKISGSVGETLFALALQGEVYSGNSNFLNQFTGFAIRPGDDNTDQVISLLNTSYSSENEVAGTVTKLRMYYHEEADYSSSEYFDFFNSSNYVSFNSITASLEGTGLAGLASGARFSSELTGNISYVKAGVGIYSRIELPYVEKLNELSKNYLFNSAILEVSPLRGTYSQSMPLPDSLAVFLTNELETTGTFDYNDSGAEQYFIYSGLSYDEELGEQAVYSFDVTDLIHAQLADNGAHEFSMILTPPTSTVLCSFEQVQLPNSSHEQAGVKLKLYMTKVLTDYE</sequence>
<dbReference type="Pfam" id="PF14092">
    <property type="entry name" value="DUF4270"/>
    <property type="match status" value="1"/>
</dbReference>
<proteinExistence type="predicted"/>
<feature type="signal peptide" evidence="1">
    <location>
        <begin position="1"/>
        <end position="18"/>
    </location>
</feature>
<dbReference type="Proteomes" id="UP000199437">
    <property type="component" value="Unassembled WGS sequence"/>
</dbReference>
<dbReference type="GeneID" id="99987903"/>
<organism evidence="2 3">
    <name type="scientific">Roseivirga pacifica</name>
    <dbReference type="NCBI Taxonomy" id="1267423"/>
    <lineage>
        <taxon>Bacteria</taxon>
        <taxon>Pseudomonadati</taxon>
        <taxon>Bacteroidota</taxon>
        <taxon>Cytophagia</taxon>
        <taxon>Cytophagales</taxon>
        <taxon>Roseivirgaceae</taxon>
        <taxon>Roseivirga</taxon>
    </lineage>
</organism>
<evidence type="ECO:0008006" key="4">
    <source>
        <dbReference type="Google" id="ProtNLM"/>
    </source>
</evidence>
<evidence type="ECO:0000313" key="3">
    <source>
        <dbReference type="Proteomes" id="UP000199437"/>
    </source>
</evidence>
<dbReference type="EMBL" id="FOIR01000003">
    <property type="protein sequence ID" value="SEW36838.1"/>
    <property type="molecule type" value="Genomic_DNA"/>
</dbReference>
<feature type="chain" id="PRO_5011778304" description="DUF4270 domain-containing protein" evidence="1">
    <location>
        <begin position="19"/>
        <end position="449"/>
    </location>
</feature>
<dbReference type="STRING" id="1267423.SAMN05216290_3225"/>